<dbReference type="NCBIfam" id="TIGR01222">
    <property type="entry name" value="minC"/>
    <property type="match status" value="1"/>
</dbReference>
<dbReference type="Proteomes" id="UP000585665">
    <property type="component" value="Unassembled WGS sequence"/>
</dbReference>
<comment type="subunit">
    <text evidence="6">Interacts with MinD and FtsZ.</text>
</comment>
<comment type="function">
    <text evidence="5 6">Cell division inhibitor that blocks the formation of polar Z ring septums. Rapidly oscillates between the poles of the cell to destabilize FtsZ filaments that have formed before they mature into polar Z rings. Prevents FtsZ polymerization.</text>
</comment>
<dbReference type="InterPro" id="IPR016098">
    <property type="entry name" value="CAP/MinC_C"/>
</dbReference>
<dbReference type="Gene3D" id="2.160.20.70">
    <property type="match status" value="1"/>
</dbReference>
<accession>A0A850P624</accession>
<keyword evidence="10" id="KW-1185">Reference proteome</keyword>
<dbReference type="HAMAP" id="MF_00267">
    <property type="entry name" value="MinC"/>
    <property type="match status" value="1"/>
</dbReference>
<evidence type="ECO:0000256" key="3">
    <source>
        <dbReference type="ARBA" id="ARBA00023210"/>
    </source>
</evidence>
<dbReference type="PANTHER" id="PTHR34108:SF1">
    <property type="entry name" value="SEPTUM SITE-DETERMINING PROTEIN MINC"/>
    <property type="match status" value="1"/>
</dbReference>
<evidence type="ECO:0000256" key="4">
    <source>
        <dbReference type="ARBA" id="ARBA00023306"/>
    </source>
</evidence>
<dbReference type="SUPFAM" id="SSF63848">
    <property type="entry name" value="Cell-division inhibitor MinC, C-terminal domain"/>
    <property type="match status" value="1"/>
</dbReference>
<evidence type="ECO:0000256" key="6">
    <source>
        <dbReference type="HAMAP-Rule" id="MF_00267"/>
    </source>
</evidence>
<comment type="caution">
    <text evidence="9">The sequence shown here is derived from an EMBL/GenBank/DDBJ whole genome shotgun (WGS) entry which is preliminary data.</text>
</comment>
<dbReference type="InterPro" id="IPR013033">
    <property type="entry name" value="MinC"/>
</dbReference>
<protein>
    <recommendedName>
        <fullName evidence="6">Probable septum site-determining protein MinC</fullName>
    </recommendedName>
</protein>
<evidence type="ECO:0000313" key="10">
    <source>
        <dbReference type="Proteomes" id="UP000585665"/>
    </source>
</evidence>
<keyword evidence="3 6" id="KW-0717">Septation</keyword>
<dbReference type="Pfam" id="PF05209">
    <property type="entry name" value="MinC_N"/>
    <property type="match status" value="1"/>
</dbReference>
<comment type="similarity">
    <text evidence="1 6">Belongs to the MinC family.</text>
</comment>
<dbReference type="GO" id="GO:0000902">
    <property type="term" value="P:cell morphogenesis"/>
    <property type="evidence" value="ECO:0007669"/>
    <property type="project" value="InterPro"/>
</dbReference>
<dbReference type="PANTHER" id="PTHR34108">
    <property type="entry name" value="SEPTUM SITE-DETERMINING PROTEIN MINC"/>
    <property type="match status" value="1"/>
</dbReference>
<keyword evidence="2 6" id="KW-0132">Cell division</keyword>
<dbReference type="InterPro" id="IPR007874">
    <property type="entry name" value="MinC_N"/>
</dbReference>
<name>A0A850P624_9PROT</name>
<evidence type="ECO:0000256" key="1">
    <source>
        <dbReference type="ARBA" id="ARBA00006291"/>
    </source>
</evidence>
<sequence length="248" mass="25674">MSEESPSPTRIRARGRSFLALVLSPEAPLDGWIAGLDAQIARSAQFFAGKPVILDLGLLGPDETGLASLLADIRERGVRVIGVEGADPAWTALRDWDMPTGFAGGRASGPVEIPDEADAPTPPPEVSGAAARESLLIEEPVRSGQSVLYPEGDVIVIGSVASGAEITAGGSIHVYGALRGRAIAGVGGHASSRIFAMAMHAELLAIDGFYMTADEMDATVTGAPAQALLEQERIVVRPVVTSIARTAT</sequence>
<feature type="domain" description="Septum formation inhibitor MinC N-terminal" evidence="8">
    <location>
        <begin position="18"/>
        <end position="79"/>
    </location>
</feature>
<reference evidence="9 10" key="1">
    <citation type="submission" date="2020-06" db="EMBL/GenBank/DDBJ databases">
        <title>Description of novel acetic acid bacteria.</title>
        <authorList>
            <person name="Sombolestani A."/>
        </authorList>
    </citation>
    <scope>NUCLEOTIDE SEQUENCE [LARGE SCALE GENOMIC DNA]</scope>
    <source>
        <strain evidence="9 10">LMG 27010</strain>
    </source>
</reference>
<dbReference type="InterPro" id="IPR036145">
    <property type="entry name" value="MinC_C_sf"/>
</dbReference>
<dbReference type="EMBL" id="JABXXR010000006">
    <property type="protein sequence ID" value="NVN39294.1"/>
    <property type="molecule type" value="Genomic_DNA"/>
</dbReference>
<gene>
    <name evidence="6 9" type="primary">minC</name>
    <name evidence="9" type="ORF">HUK82_01765</name>
</gene>
<organism evidence="9 10">
    <name type="scientific">Ameyamaea chiangmaiensis</name>
    <dbReference type="NCBI Taxonomy" id="442969"/>
    <lineage>
        <taxon>Bacteria</taxon>
        <taxon>Pseudomonadati</taxon>
        <taxon>Pseudomonadota</taxon>
        <taxon>Alphaproteobacteria</taxon>
        <taxon>Acetobacterales</taxon>
        <taxon>Acetobacteraceae</taxon>
        <taxon>Ameyamaea</taxon>
    </lineage>
</organism>
<dbReference type="Gene3D" id="3.30.70.260">
    <property type="match status" value="1"/>
</dbReference>
<dbReference type="Pfam" id="PF03775">
    <property type="entry name" value="MinC_C"/>
    <property type="match status" value="1"/>
</dbReference>
<feature type="domain" description="Septum formation inhibitor MinC C-terminal" evidence="7">
    <location>
        <begin position="137"/>
        <end position="236"/>
    </location>
</feature>
<dbReference type="GO" id="GO:1901891">
    <property type="term" value="P:regulation of cell septum assembly"/>
    <property type="evidence" value="ECO:0007669"/>
    <property type="project" value="InterPro"/>
</dbReference>
<proteinExistence type="inferred from homology"/>
<dbReference type="AlphaFoldDB" id="A0A850P624"/>
<evidence type="ECO:0000256" key="2">
    <source>
        <dbReference type="ARBA" id="ARBA00022618"/>
    </source>
</evidence>
<evidence type="ECO:0000256" key="5">
    <source>
        <dbReference type="ARBA" id="ARBA00025606"/>
    </source>
</evidence>
<dbReference type="GO" id="GO:0051302">
    <property type="term" value="P:regulation of cell division"/>
    <property type="evidence" value="ECO:0007669"/>
    <property type="project" value="InterPro"/>
</dbReference>
<evidence type="ECO:0000313" key="9">
    <source>
        <dbReference type="EMBL" id="NVN39294.1"/>
    </source>
</evidence>
<keyword evidence="4 6" id="KW-0131">Cell cycle</keyword>
<dbReference type="RefSeq" id="WP_176612312.1">
    <property type="nucleotide sequence ID" value="NZ_JABXXR010000006.1"/>
</dbReference>
<dbReference type="InterPro" id="IPR005526">
    <property type="entry name" value="Septum_form_inhib_MinC_C"/>
</dbReference>
<evidence type="ECO:0000259" key="7">
    <source>
        <dbReference type="Pfam" id="PF03775"/>
    </source>
</evidence>
<evidence type="ECO:0000259" key="8">
    <source>
        <dbReference type="Pfam" id="PF05209"/>
    </source>
</evidence>
<dbReference type="GO" id="GO:0000917">
    <property type="term" value="P:division septum assembly"/>
    <property type="evidence" value="ECO:0007669"/>
    <property type="project" value="UniProtKB-KW"/>
</dbReference>